<evidence type="ECO:0000256" key="2">
    <source>
        <dbReference type="ARBA" id="ARBA00022723"/>
    </source>
</evidence>
<evidence type="ECO:0000256" key="5">
    <source>
        <dbReference type="SAM" id="Coils"/>
    </source>
</evidence>
<evidence type="ECO:0000313" key="7">
    <source>
        <dbReference type="EMBL" id="CAI4030738.1"/>
    </source>
</evidence>
<reference evidence="7" key="1">
    <citation type="submission" date="2022-10" db="EMBL/GenBank/DDBJ databases">
        <authorList>
            <person name="Koch H."/>
        </authorList>
    </citation>
    <scope>NUCLEOTIDE SEQUENCE</scope>
    <source>
        <strain evidence="7">DNF</strain>
    </source>
</reference>
<feature type="domain" description="Cytochrome c" evidence="6">
    <location>
        <begin position="243"/>
        <end position="324"/>
    </location>
</feature>
<dbReference type="InterPro" id="IPR009056">
    <property type="entry name" value="Cyt_c-like_dom"/>
</dbReference>
<organism evidence="7 8">
    <name type="scientific">Nitrospira tepida</name>
    <dbReference type="NCBI Taxonomy" id="2973512"/>
    <lineage>
        <taxon>Bacteria</taxon>
        <taxon>Pseudomonadati</taxon>
        <taxon>Nitrospirota</taxon>
        <taxon>Nitrospiria</taxon>
        <taxon>Nitrospirales</taxon>
        <taxon>Nitrospiraceae</taxon>
        <taxon>Nitrospira</taxon>
    </lineage>
</organism>
<dbReference type="Proteomes" id="UP001179121">
    <property type="component" value="Chromosome"/>
</dbReference>
<dbReference type="GO" id="GO:0009055">
    <property type="term" value="F:electron transfer activity"/>
    <property type="evidence" value="ECO:0007669"/>
    <property type="project" value="InterPro"/>
</dbReference>
<dbReference type="PANTHER" id="PTHR35008">
    <property type="entry name" value="BLL4482 PROTEIN-RELATED"/>
    <property type="match status" value="1"/>
</dbReference>
<dbReference type="Pfam" id="PF00034">
    <property type="entry name" value="Cytochrom_C"/>
    <property type="match status" value="2"/>
</dbReference>
<keyword evidence="2 4" id="KW-0479">Metal-binding</keyword>
<dbReference type="PROSITE" id="PS51007">
    <property type="entry name" value="CYTC"/>
    <property type="match status" value="2"/>
</dbReference>
<keyword evidence="3 4" id="KW-0408">Iron</keyword>
<evidence type="ECO:0000256" key="1">
    <source>
        <dbReference type="ARBA" id="ARBA00022617"/>
    </source>
</evidence>
<feature type="coiled-coil region" evidence="5">
    <location>
        <begin position="152"/>
        <end position="216"/>
    </location>
</feature>
<keyword evidence="5" id="KW-0175">Coiled coil</keyword>
<dbReference type="AlphaFoldDB" id="A0AA86MX95"/>
<dbReference type="SUPFAM" id="SSF46626">
    <property type="entry name" value="Cytochrome c"/>
    <property type="match status" value="2"/>
</dbReference>
<evidence type="ECO:0000259" key="6">
    <source>
        <dbReference type="PROSITE" id="PS51007"/>
    </source>
</evidence>
<dbReference type="InterPro" id="IPR036909">
    <property type="entry name" value="Cyt_c-like_dom_sf"/>
</dbReference>
<dbReference type="KEGG" id="nti:DNFV4_01167"/>
<dbReference type="RefSeq" id="WP_289267711.1">
    <property type="nucleotide sequence ID" value="NZ_OX365700.1"/>
</dbReference>
<keyword evidence="1 4" id="KW-0349">Heme</keyword>
<name>A0AA86MX95_9BACT</name>
<gene>
    <name evidence="7" type="ORF">DNFV4_01167</name>
</gene>
<dbReference type="GO" id="GO:0020037">
    <property type="term" value="F:heme binding"/>
    <property type="evidence" value="ECO:0007669"/>
    <property type="project" value="InterPro"/>
</dbReference>
<evidence type="ECO:0000256" key="4">
    <source>
        <dbReference type="PROSITE-ProRule" id="PRU00433"/>
    </source>
</evidence>
<dbReference type="PROSITE" id="PS51257">
    <property type="entry name" value="PROKAR_LIPOPROTEIN"/>
    <property type="match status" value="1"/>
</dbReference>
<proteinExistence type="predicted"/>
<dbReference type="EMBL" id="OX365700">
    <property type="protein sequence ID" value="CAI4030738.1"/>
    <property type="molecule type" value="Genomic_DNA"/>
</dbReference>
<dbReference type="Gene3D" id="1.10.760.10">
    <property type="entry name" value="Cytochrome c-like domain"/>
    <property type="match status" value="2"/>
</dbReference>
<dbReference type="PANTHER" id="PTHR35008:SF4">
    <property type="entry name" value="BLL4482 PROTEIN"/>
    <property type="match status" value="1"/>
</dbReference>
<accession>A0AA86MX95</accession>
<keyword evidence="8" id="KW-1185">Reference proteome</keyword>
<evidence type="ECO:0000313" key="8">
    <source>
        <dbReference type="Proteomes" id="UP001179121"/>
    </source>
</evidence>
<sequence>MIAQARWRRMVVGGAVLGVVAASSIVGCALFQSEQVSKGRELYNHYCSHCHGENGRQNEGYNWASMPDPKPKDLSNKSEMSTFKDEEIFNTISRDMKDTSPEGGDKIGDDEFAVPTMPTFKYTLSEEEIWSIVAYVRTLHGMKLTYNVEERKKEIKDALQAAQAKYDEAKAAYEAAEKKANEEAEQKGKEVDDDAYAKEAAALAAAKKALDEAKNVDERFAKRPKFPQVARPDLAMKPDAAEKSTELGKRLYTNKYGCNACHAVNQEGGKVGPALDRAGFRLNPSWVYRWIKYPQAMKPESRMPNLGISDQDAKAISLYLSTLRAPREAQVADKPAS</sequence>
<evidence type="ECO:0000256" key="3">
    <source>
        <dbReference type="ARBA" id="ARBA00023004"/>
    </source>
</evidence>
<protein>
    <submittedName>
        <fullName evidence="7">C-type cytochrome</fullName>
    </submittedName>
</protein>
<dbReference type="InterPro" id="IPR051459">
    <property type="entry name" value="Cytochrome_c-type_DH"/>
</dbReference>
<dbReference type="GO" id="GO:0046872">
    <property type="term" value="F:metal ion binding"/>
    <property type="evidence" value="ECO:0007669"/>
    <property type="project" value="UniProtKB-KW"/>
</dbReference>
<feature type="domain" description="Cytochrome c" evidence="6">
    <location>
        <begin position="34"/>
        <end position="140"/>
    </location>
</feature>